<sequence length="209" mass="22876">MPRMGLMIAGSSPARLPRASKVNWVCLAALGVLAVPLIFSLVPDQPPSTPLPPESEFEVEFRDPVGLALTRHPRHCTVPIRSVPDQTDRQTDRQTSTPQASPSITSGSGLGSHEKGCTRMPTTQRNAKQRNATQRNATQRNVPHRTVPSCRTSRTSVSSVLVLVLQACNRLSSPRAHYLDPQPEPEPYGLGLRHWAETPVTLSSWPAKQ</sequence>
<feature type="compositionally biased region" description="Polar residues" evidence="1">
    <location>
        <begin position="96"/>
        <end position="107"/>
    </location>
</feature>
<name>A0AAE0KMB2_9PEZI</name>
<accession>A0AAE0KMB2</accession>
<organism evidence="2 3">
    <name type="scientific">Lasiosphaeria ovina</name>
    <dbReference type="NCBI Taxonomy" id="92902"/>
    <lineage>
        <taxon>Eukaryota</taxon>
        <taxon>Fungi</taxon>
        <taxon>Dikarya</taxon>
        <taxon>Ascomycota</taxon>
        <taxon>Pezizomycotina</taxon>
        <taxon>Sordariomycetes</taxon>
        <taxon>Sordariomycetidae</taxon>
        <taxon>Sordariales</taxon>
        <taxon>Lasiosphaeriaceae</taxon>
        <taxon>Lasiosphaeria</taxon>
    </lineage>
</organism>
<gene>
    <name evidence="2" type="ORF">B0T24DRAFT_150709</name>
</gene>
<dbReference type="AlphaFoldDB" id="A0AAE0KMB2"/>
<evidence type="ECO:0000313" key="2">
    <source>
        <dbReference type="EMBL" id="KAK3379296.1"/>
    </source>
</evidence>
<dbReference type="Proteomes" id="UP001287356">
    <property type="component" value="Unassembled WGS sequence"/>
</dbReference>
<dbReference type="EMBL" id="JAULSN010000002">
    <property type="protein sequence ID" value="KAK3379296.1"/>
    <property type="molecule type" value="Genomic_DNA"/>
</dbReference>
<protein>
    <submittedName>
        <fullName evidence="2">Uncharacterized protein</fullName>
    </submittedName>
</protein>
<evidence type="ECO:0000256" key="1">
    <source>
        <dbReference type="SAM" id="MobiDB-lite"/>
    </source>
</evidence>
<proteinExistence type="predicted"/>
<reference evidence="2" key="2">
    <citation type="submission" date="2023-06" db="EMBL/GenBank/DDBJ databases">
        <authorList>
            <consortium name="Lawrence Berkeley National Laboratory"/>
            <person name="Haridas S."/>
            <person name="Hensen N."/>
            <person name="Bonometti L."/>
            <person name="Westerberg I."/>
            <person name="Brannstrom I.O."/>
            <person name="Guillou S."/>
            <person name="Cros-Aarteil S."/>
            <person name="Calhoun S."/>
            <person name="Kuo A."/>
            <person name="Mondo S."/>
            <person name="Pangilinan J."/>
            <person name="Riley R."/>
            <person name="Labutti K."/>
            <person name="Andreopoulos B."/>
            <person name="Lipzen A."/>
            <person name="Chen C."/>
            <person name="Yanf M."/>
            <person name="Daum C."/>
            <person name="Ng V."/>
            <person name="Clum A."/>
            <person name="Steindorff A."/>
            <person name="Ohm R."/>
            <person name="Martin F."/>
            <person name="Silar P."/>
            <person name="Natvig D."/>
            <person name="Lalanne C."/>
            <person name="Gautier V."/>
            <person name="Ament-Velasquez S.L."/>
            <person name="Kruys A."/>
            <person name="Hutchinson M.I."/>
            <person name="Powell A.J."/>
            <person name="Barry K."/>
            <person name="Miller A.N."/>
            <person name="Grigoriev I.V."/>
            <person name="Debuchy R."/>
            <person name="Gladieux P."/>
            <person name="Thoren M.H."/>
            <person name="Johannesson H."/>
        </authorList>
    </citation>
    <scope>NUCLEOTIDE SEQUENCE</scope>
    <source>
        <strain evidence="2">CBS 958.72</strain>
    </source>
</reference>
<feature type="region of interest" description="Disordered" evidence="1">
    <location>
        <begin position="72"/>
        <end position="152"/>
    </location>
</feature>
<feature type="compositionally biased region" description="Polar residues" evidence="1">
    <location>
        <begin position="120"/>
        <end position="141"/>
    </location>
</feature>
<reference evidence="2" key="1">
    <citation type="journal article" date="2023" name="Mol. Phylogenet. Evol.">
        <title>Genome-scale phylogeny and comparative genomics of the fungal order Sordariales.</title>
        <authorList>
            <person name="Hensen N."/>
            <person name="Bonometti L."/>
            <person name="Westerberg I."/>
            <person name="Brannstrom I.O."/>
            <person name="Guillou S."/>
            <person name="Cros-Aarteil S."/>
            <person name="Calhoun S."/>
            <person name="Haridas S."/>
            <person name="Kuo A."/>
            <person name="Mondo S."/>
            <person name="Pangilinan J."/>
            <person name="Riley R."/>
            <person name="LaButti K."/>
            <person name="Andreopoulos B."/>
            <person name="Lipzen A."/>
            <person name="Chen C."/>
            <person name="Yan M."/>
            <person name="Daum C."/>
            <person name="Ng V."/>
            <person name="Clum A."/>
            <person name="Steindorff A."/>
            <person name="Ohm R.A."/>
            <person name="Martin F."/>
            <person name="Silar P."/>
            <person name="Natvig D.O."/>
            <person name="Lalanne C."/>
            <person name="Gautier V."/>
            <person name="Ament-Velasquez S.L."/>
            <person name="Kruys A."/>
            <person name="Hutchinson M.I."/>
            <person name="Powell A.J."/>
            <person name="Barry K."/>
            <person name="Miller A.N."/>
            <person name="Grigoriev I.V."/>
            <person name="Debuchy R."/>
            <person name="Gladieux P."/>
            <person name="Hiltunen Thoren M."/>
            <person name="Johannesson H."/>
        </authorList>
    </citation>
    <scope>NUCLEOTIDE SEQUENCE</scope>
    <source>
        <strain evidence="2">CBS 958.72</strain>
    </source>
</reference>
<comment type="caution">
    <text evidence="2">The sequence shown here is derived from an EMBL/GenBank/DDBJ whole genome shotgun (WGS) entry which is preliminary data.</text>
</comment>
<evidence type="ECO:0000313" key="3">
    <source>
        <dbReference type="Proteomes" id="UP001287356"/>
    </source>
</evidence>
<keyword evidence="3" id="KW-1185">Reference proteome</keyword>